<evidence type="ECO:0000256" key="2">
    <source>
        <dbReference type="ARBA" id="ARBA00023157"/>
    </source>
</evidence>
<dbReference type="AlphaFoldDB" id="A0A383R683"/>
<dbReference type="CDD" id="cd00325">
    <property type="entry name" value="chitinase_GH19"/>
    <property type="match status" value="1"/>
</dbReference>
<dbReference type="GO" id="GO:0006952">
    <property type="term" value="P:defense response"/>
    <property type="evidence" value="ECO:0007669"/>
    <property type="project" value="UniProtKB-KW"/>
</dbReference>
<protein>
    <submittedName>
        <fullName evidence="5">Chitinase class I</fullName>
    </submittedName>
</protein>
<evidence type="ECO:0000313" key="5">
    <source>
        <dbReference type="EMBL" id="SYX82448.1"/>
    </source>
</evidence>
<organism evidence="5 6">
    <name type="scientific">Paenibacillus alvei</name>
    <name type="common">Bacillus alvei</name>
    <dbReference type="NCBI Taxonomy" id="44250"/>
    <lineage>
        <taxon>Bacteria</taxon>
        <taxon>Bacillati</taxon>
        <taxon>Bacillota</taxon>
        <taxon>Bacilli</taxon>
        <taxon>Bacillales</taxon>
        <taxon>Paenibacillaceae</taxon>
        <taxon>Paenibacillus</taxon>
    </lineage>
</organism>
<dbReference type="GO" id="GO:0004568">
    <property type="term" value="F:chitinase activity"/>
    <property type="evidence" value="ECO:0007669"/>
    <property type="project" value="InterPro"/>
</dbReference>
<evidence type="ECO:0000256" key="1">
    <source>
        <dbReference type="ARBA" id="ARBA00022821"/>
    </source>
</evidence>
<dbReference type="Gene3D" id="3.30.20.10">
    <property type="entry name" value="Endochitinase, domain 2"/>
    <property type="match status" value="1"/>
</dbReference>
<dbReference type="GO" id="GO:0016998">
    <property type="term" value="P:cell wall macromolecule catabolic process"/>
    <property type="evidence" value="ECO:0007669"/>
    <property type="project" value="InterPro"/>
</dbReference>
<feature type="domain" description="Glycoside hydrolase family 19 catalytic" evidence="4">
    <location>
        <begin position="193"/>
        <end position="399"/>
    </location>
</feature>
<dbReference type="RefSeq" id="WP_138184814.1">
    <property type="nucleotide sequence ID" value="NZ_LS992241.1"/>
</dbReference>
<dbReference type="PANTHER" id="PTHR22595:SF79">
    <property type="entry name" value="CHITINASE 12"/>
    <property type="match status" value="1"/>
</dbReference>
<gene>
    <name evidence="5" type="ORF">PBLR_10870</name>
</gene>
<dbReference type="InterPro" id="IPR023346">
    <property type="entry name" value="Lysozyme-like_dom_sf"/>
</dbReference>
<feature type="signal peptide" evidence="3">
    <location>
        <begin position="1"/>
        <end position="39"/>
    </location>
</feature>
<accession>A0A383R683</accession>
<dbReference type="InterPro" id="IPR000726">
    <property type="entry name" value="Glyco_hydro_19_cat"/>
</dbReference>
<proteinExistence type="predicted"/>
<dbReference type="Gene3D" id="1.10.530.10">
    <property type="match status" value="1"/>
</dbReference>
<keyword evidence="2" id="KW-1015">Disulfide bond</keyword>
<keyword evidence="3" id="KW-0732">Signal</keyword>
<evidence type="ECO:0000313" key="6">
    <source>
        <dbReference type="Proteomes" id="UP000304148"/>
    </source>
</evidence>
<feature type="chain" id="PRO_5038751566" evidence="3">
    <location>
        <begin position="40"/>
        <end position="412"/>
    </location>
</feature>
<dbReference type="Pfam" id="PF00182">
    <property type="entry name" value="Glyco_hydro_19"/>
    <property type="match status" value="1"/>
</dbReference>
<dbReference type="SUPFAM" id="SSF53955">
    <property type="entry name" value="Lysozyme-like"/>
    <property type="match status" value="1"/>
</dbReference>
<dbReference type="Proteomes" id="UP000304148">
    <property type="component" value="Chromosome"/>
</dbReference>
<sequence>MSNVSYPLSKRWIRCTLLLTLSSTLLLTSLGFTTASASAADVTSISGKADIVYLLDESLSVGDSRILTRQQIESQWDGIDPDYTADKAVEAVRSALPEKEYEALFPMRLGSREWHAFNKDKKDYNPNQTDYYSYQNLINAVSLVANVKYKVSYREGNYSAQEIYRLEKKGKTETLIVRSDDFNTPENKTKRIITQIVDYGAFLNEGLEKDRKRDLAALLANLSHETGGGWDTAPGGMLRWGLYWNENIAGRTGQNKSEFVDPASSKEYPGVPGKRYYGRGPIMLSWNFNYGLMSAIIYGDKHVLLRNPEWIAADGKLGFATAILFWMTPQAPKPSAHDVMIGRWKPATEEKEKGLGPAGFGVSIMVLNGLEANLDESNGAIKRRIGHYLDITSKMGVDVTGEKLNTLGMKPF</sequence>
<dbReference type="PANTHER" id="PTHR22595">
    <property type="entry name" value="CHITINASE-RELATED"/>
    <property type="match status" value="1"/>
</dbReference>
<keyword evidence="1" id="KW-0611">Plant defense</keyword>
<dbReference type="EMBL" id="LS992241">
    <property type="protein sequence ID" value="SYX82448.1"/>
    <property type="molecule type" value="Genomic_DNA"/>
</dbReference>
<evidence type="ECO:0000259" key="4">
    <source>
        <dbReference type="Pfam" id="PF00182"/>
    </source>
</evidence>
<evidence type="ECO:0000256" key="3">
    <source>
        <dbReference type="SAM" id="SignalP"/>
    </source>
</evidence>
<reference evidence="6" key="1">
    <citation type="submission" date="2018-08" db="EMBL/GenBank/DDBJ databases">
        <authorList>
            <person name="Chevrot R."/>
        </authorList>
    </citation>
    <scope>NUCLEOTIDE SEQUENCE [LARGE SCALE GENOMIC DNA]</scope>
</reference>
<dbReference type="GO" id="GO:0006032">
    <property type="term" value="P:chitin catabolic process"/>
    <property type="evidence" value="ECO:0007669"/>
    <property type="project" value="InterPro"/>
</dbReference>
<name>A0A383R683_PAEAL</name>